<dbReference type="GO" id="GO:0005737">
    <property type="term" value="C:cytoplasm"/>
    <property type="evidence" value="ECO:0007669"/>
    <property type="project" value="TreeGrafter"/>
</dbReference>
<dbReference type="InterPro" id="IPR050357">
    <property type="entry name" value="Arrestin_domain-protein"/>
</dbReference>
<feature type="region of interest" description="Disordered" evidence="1">
    <location>
        <begin position="324"/>
        <end position="374"/>
    </location>
</feature>
<proteinExistence type="predicted"/>
<evidence type="ECO:0000313" key="3">
    <source>
        <dbReference type="EMBL" id="KAF6035661.1"/>
    </source>
</evidence>
<name>A0A7J7KCS8_BUGNE</name>
<dbReference type="PANTHER" id="PTHR11188:SF175">
    <property type="entry name" value="ARRESTIN C-TERMINAL-LIKE DOMAIN-CONTAINING PROTEIN"/>
    <property type="match status" value="1"/>
</dbReference>
<dbReference type="PANTHER" id="PTHR11188">
    <property type="entry name" value="ARRESTIN DOMAIN CONTAINING PROTEIN"/>
    <property type="match status" value="1"/>
</dbReference>
<evidence type="ECO:0000256" key="1">
    <source>
        <dbReference type="SAM" id="MobiDB-lite"/>
    </source>
</evidence>
<keyword evidence="4" id="KW-1185">Reference proteome</keyword>
<accession>A0A7J7KCS8</accession>
<dbReference type="Gene3D" id="2.60.40.640">
    <property type="match status" value="2"/>
</dbReference>
<dbReference type="Proteomes" id="UP000593567">
    <property type="component" value="Unassembled WGS sequence"/>
</dbReference>
<organism evidence="3 4">
    <name type="scientific">Bugula neritina</name>
    <name type="common">Brown bryozoan</name>
    <name type="synonym">Sertularia neritina</name>
    <dbReference type="NCBI Taxonomy" id="10212"/>
    <lineage>
        <taxon>Eukaryota</taxon>
        <taxon>Metazoa</taxon>
        <taxon>Spiralia</taxon>
        <taxon>Lophotrochozoa</taxon>
        <taxon>Bryozoa</taxon>
        <taxon>Gymnolaemata</taxon>
        <taxon>Cheilostomatida</taxon>
        <taxon>Flustrina</taxon>
        <taxon>Buguloidea</taxon>
        <taxon>Bugulidae</taxon>
        <taxon>Bugula</taxon>
    </lineage>
</organism>
<reference evidence="3" key="1">
    <citation type="submission" date="2020-06" db="EMBL/GenBank/DDBJ databases">
        <title>Draft genome of Bugula neritina, a colonial animal packing powerful symbionts and potential medicines.</title>
        <authorList>
            <person name="Rayko M."/>
        </authorList>
    </citation>
    <scope>NUCLEOTIDE SEQUENCE [LARGE SCALE GENOMIC DNA]</scope>
    <source>
        <strain evidence="3">Kwan_BN1</strain>
    </source>
</reference>
<evidence type="ECO:0000259" key="2">
    <source>
        <dbReference type="Pfam" id="PF02752"/>
    </source>
</evidence>
<dbReference type="GO" id="GO:0015031">
    <property type="term" value="P:protein transport"/>
    <property type="evidence" value="ECO:0007669"/>
    <property type="project" value="TreeGrafter"/>
</dbReference>
<gene>
    <name evidence="3" type="ORF">EB796_006017</name>
</gene>
<dbReference type="InterPro" id="IPR014752">
    <property type="entry name" value="Arrestin-like_C"/>
</dbReference>
<dbReference type="EMBL" id="VXIV02000847">
    <property type="protein sequence ID" value="KAF6035661.1"/>
    <property type="molecule type" value="Genomic_DNA"/>
</dbReference>
<feature type="domain" description="Arrestin C-terminal-like" evidence="2">
    <location>
        <begin position="179"/>
        <end position="315"/>
    </location>
</feature>
<protein>
    <recommendedName>
        <fullName evidence="2">Arrestin C-terminal-like domain-containing protein</fullName>
    </recommendedName>
</protein>
<sequence>MQSHPTHHPSDAGISSSHGKVEMKIHFTSPHGRNMEGIFFTGDRLSAEVLLTAKMPINCYRVVFKCVGVAKLGNTTKRIFHEEKILLGSKTSKNFKVDRRTDAYRLPVSIDLPDGIIPSVTCKANYVKYYCMAKIVRRAFKNNIKTVQHEFLVYQDNANYKNSLQEYEVPLDQQEYYKDISISYQLAKTGFSLGETPTIAGEIYNSGSSTAKLKVGIDIIQCTKVNGYLNLGVKQFKMKDKQQREQFGPWSGVLTVGPRATENFSAEITLKSLPPTTNCEQIDITYQVMLKLVIEKNLSFLKPKKLCFPHPIIVVRPANGRPPMTKSISKVSLGRHSLRRKPTEPRRSADAGTPESYKISSLHQMSSPPPCYTP</sequence>
<dbReference type="Pfam" id="PF02752">
    <property type="entry name" value="Arrestin_C"/>
    <property type="match status" value="1"/>
</dbReference>
<dbReference type="AlphaFoldDB" id="A0A7J7KCS8"/>
<dbReference type="InterPro" id="IPR011022">
    <property type="entry name" value="Arrestin_C-like"/>
</dbReference>
<evidence type="ECO:0000313" key="4">
    <source>
        <dbReference type="Proteomes" id="UP000593567"/>
    </source>
</evidence>
<comment type="caution">
    <text evidence="3">The sequence shown here is derived from an EMBL/GenBank/DDBJ whole genome shotgun (WGS) entry which is preliminary data.</text>
</comment>